<keyword evidence="6" id="KW-1185">Reference proteome</keyword>
<dbReference type="FunFam" id="3.40.50.720:FF:000084">
    <property type="entry name" value="Short-chain dehydrogenase reductase"/>
    <property type="match status" value="1"/>
</dbReference>
<dbReference type="InterPro" id="IPR020904">
    <property type="entry name" value="Sc_DH/Rdtase_CS"/>
</dbReference>
<dbReference type="Pfam" id="PF13561">
    <property type="entry name" value="adh_short_C2"/>
    <property type="match status" value="1"/>
</dbReference>
<gene>
    <name evidence="5" type="ORF">F5878DRAFT_709412</name>
</gene>
<dbReference type="GO" id="GO:0004316">
    <property type="term" value="F:3-oxoacyl-[acyl-carrier-protein] reductase (NADPH) activity"/>
    <property type="evidence" value="ECO:0007669"/>
    <property type="project" value="UniProtKB-EC"/>
</dbReference>
<dbReference type="Gene3D" id="3.40.50.720">
    <property type="entry name" value="NAD(P)-binding Rossmann-like Domain"/>
    <property type="match status" value="1"/>
</dbReference>
<accession>A0AA38PAW5</accession>
<dbReference type="EC" id="1.1.1.100" evidence="2"/>
<name>A0AA38PAW5_9AGAR</name>
<dbReference type="EMBL" id="MU806123">
    <property type="protein sequence ID" value="KAJ3839523.1"/>
    <property type="molecule type" value="Genomic_DNA"/>
</dbReference>
<protein>
    <recommendedName>
        <fullName evidence="2">3-oxoacyl-[acyl-carrier-protein] reductase</fullName>
        <ecNumber evidence="2">1.1.1.100</ecNumber>
    </recommendedName>
</protein>
<dbReference type="PROSITE" id="PS00061">
    <property type="entry name" value="ADH_SHORT"/>
    <property type="match status" value="1"/>
</dbReference>
<reference evidence="5" key="1">
    <citation type="submission" date="2022-08" db="EMBL/GenBank/DDBJ databases">
        <authorList>
            <consortium name="DOE Joint Genome Institute"/>
            <person name="Min B."/>
            <person name="Riley R."/>
            <person name="Sierra-Patev S."/>
            <person name="Naranjo-Ortiz M."/>
            <person name="Looney B."/>
            <person name="Konkel Z."/>
            <person name="Slot J.C."/>
            <person name="Sakamoto Y."/>
            <person name="Steenwyk J.L."/>
            <person name="Rokas A."/>
            <person name="Carro J."/>
            <person name="Camarero S."/>
            <person name="Ferreira P."/>
            <person name="Molpeceres G."/>
            <person name="Ruiz-Duenas F.J."/>
            <person name="Serrano A."/>
            <person name="Henrissat B."/>
            <person name="Drula E."/>
            <person name="Hughes K.W."/>
            <person name="Mata J.L."/>
            <person name="Ishikawa N.K."/>
            <person name="Vargas-Isla R."/>
            <person name="Ushijima S."/>
            <person name="Smith C.A."/>
            <person name="Ahrendt S."/>
            <person name="Andreopoulos W."/>
            <person name="He G."/>
            <person name="Labutti K."/>
            <person name="Lipzen A."/>
            <person name="Ng V."/>
            <person name="Sandor L."/>
            <person name="Barry K."/>
            <person name="Martinez A.T."/>
            <person name="Xiao Y."/>
            <person name="Gibbons J.G."/>
            <person name="Terashima K."/>
            <person name="Hibbett D.S."/>
            <person name="Grigoriev I.V."/>
        </authorList>
    </citation>
    <scope>NUCLEOTIDE SEQUENCE</scope>
    <source>
        <strain evidence="5">TFB9207</strain>
    </source>
</reference>
<evidence type="ECO:0000256" key="4">
    <source>
        <dbReference type="ARBA" id="ARBA00048508"/>
    </source>
</evidence>
<dbReference type="PRINTS" id="PR00081">
    <property type="entry name" value="GDHRDH"/>
</dbReference>
<dbReference type="AlphaFoldDB" id="A0AA38PAW5"/>
<evidence type="ECO:0000256" key="1">
    <source>
        <dbReference type="ARBA" id="ARBA00006484"/>
    </source>
</evidence>
<proteinExistence type="inferred from homology"/>
<sequence>MLQASIPRVAFITGAAQGIGKAIALRLASDGFKVAINDIHSKADQLESVAEDIKKTHGIETCAVPGDVSVEHEVESMVGSAAKTLGSLDVVDGRERWHFRSSHSHTFDGQVSHRSMLSMSRETHFSKVEEEWDKVQRINTKGVFLCYKHAAKQMIAQGRPGGRIIGASSVAGKQGMIHVGAYVASKFAVRGLTQVAALEFGHHGITVNAYAPGGVESPMAHTTDLLTSEIGKAFFKSLPSFSTLGKVDDIASLVSYLASQESGYITGQTISVNGGMYFD</sequence>
<dbReference type="InterPro" id="IPR002347">
    <property type="entry name" value="SDR_fam"/>
</dbReference>
<dbReference type="Proteomes" id="UP001163846">
    <property type="component" value="Unassembled WGS sequence"/>
</dbReference>
<comment type="similarity">
    <text evidence="1">Belongs to the short-chain dehydrogenases/reductases (SDR) family.</text>
</comment>
<dbReference type="InterPro" id="IPR036291">
    <property type="entry name" value="NAD(P)-bd_dom_sf"/>
</dbReference>
<keyword evidence="3" id="KW-0521">NADP</keyword>
<dbReference type="PANTHER" id="PTHR42879">
    <property type="entry name" value="3-OXOACYL-(ACYL-CARRIER-PROTEIN) REDUCTASE"/>
    <property type="match status" value="1"/>
</dbReference>
<evidence type="ECO:0000256" key="3">
    <source>
        <dbReference type="ARBA" id="ARBA00022857"/>
    </source>
</evidence>
<comment type="caution">
    <text evidence="5">The sequence shown here is derived from an EMBL/GenBank/DDBJ whole genome shotgun (WGS) entry which is preliminary data.</text>
</comment>
<dbReference type="InterPro" id="IPR050259">
    <property type="entry name" value="SDR"/>
</dbReference>
<organism evidence="5 6">
    <name type="scientific">Lentinula raphanica</name>
    <dbReference type="NCBI Taxonomy" id="153919"/>
    <lineage>
        <taxon>Eukaryota</taxon>
        <taxon>Fungi</taxon>
        <taxon>Dikarya</taxon>
        <taxon>Basidiomycota</taxon>
        <taxon>Agaricomycotina</taxon>
        <taxon>Agaricomycetes</taxon>
        <taxon>Agaricomycetidae</taxon>
        <taxon>Agaricales</taxon>
        <taxon>Marasmiineae</taxon>
        <taxon>Omphalotaceae</taxon>
        <taxon>Lentinula</taxon>
    </lineage>
</organism>
<dbReference type="PANTHER" id="PTHR42879:SF2">
    <property type="entry name" value="3-OXOACYL-[ACYL-CARRIER-PROTEIN] REDUCTASE FABG"/>
    <property type="match status" value="1"/>
</dbReference>
<dbReference type="GO" id="GO:0032787">
    <property type="term" value="P:monocarboxylic acid metabolic process"/>
    <property type="evidence" value="ECO:0007669"/>
    <property type="project" value="UniProtKB-ARBA"/>
</dbReference>
<evidence type="ECO:0000313" key="5">
    <source>
        <dbReference type="EMBL" id="KAJ3839523.1"/>
    </source>
</evidence>
<evidence type="ECO:0000313" key="6">
    <source>
        <dbReference type="Proteomes" id="UP001163846"/>
    </source>
</evidence>
<comment type="catalytic activity">
    <reaction evidence="4">
        <text>a (3R)-hydroxyacyl-[ACP] + NADP(+) = a 3-oxoacyl-[ACP] + NADPH + H(+)</text>
        <dbReference type="Rhea" id="RHEA:17397"/>
        <dbReference type="Rhea" id="RHEA-COMP:9916"/>
        <dbReference type="Rhea" id="RHEA-COMP:9945"/>
        <dbReference type="ChEBI" id="CHEBI:15378"/>
        <dbReference type="ChEBI" id="CHEBI:57783"/>
        <dbReference type="ChEBI" id="CHEBI:58349"/>
        <dbReference type="ChEBI" id="CHEBI:78776"/>
        <dbReference type="ChEBI" id="CHEBI:78827"/>
        <dbReference type="EC" id="1.1.1.100"/>
    </reaction>
</comment>
<dbReference type="Pfam" id="PF00106">
    <property type="entry name" value="adh_short"/>
    <property type="match status" value="1"/>
</dbReference>
<dbReference type="SUPFAM" id="SSF51735">
    <property type="entry name" value="NAD(P)-binding Rossmann-fold domains"/>
    <property type="match status" value="1"/>
</dbReference>
<evidence type="ECO:0000256" key="2">
    <source>
        <dbReference type="ARBA" id="ARBA00012948"/>
    </source>
</evidence>